<keyword evidence="2" id="KW-1185">Reference proteome</keyword>
<reference evidence="2" key="1">
    <citation type="journal article" date="2019" name="Int. J. Syst. Evol. Microbiol.">
        <title>The Global Catalogue of Microorganisms (GCM) 10K type strain sequencing project: providing services to taxonomists for standard genome sequencing and annotation.</title>
        <authorList>
            <consortium name="The Broad Institute Genomics Platform"/>
            <consortium name="The Broad Institute Genome Sequencing Center for Infectious Disease"/>
            <person name="Wu L."/>
            <person name="Ma J."/>
        </authorList>
    </citation>
    <scope>NUCLEOTIDE SEQUENCE [LARGE SCALE GENOMIC DNA]</scope>
    <source>
        <strain evidence="2">JCM 12607</strain>
    </source>
</reference>
<evidence type="ECO:0000313" key="1">
    <source>
        <dbReference type="EMBL" id="MFD0622115.1"/>
    </source>
</evidence>
<proteinExistence type="predicted"/>
<organism evidence="1 2">
    <name type="scientific">Streptomyces sanglieri</name>
    <dbReference type="NCBI Taxonomy" id="193460"/>
    <lineage>
        <taxon>Bacteria</taxon>
        <taxon>Bacillati</taxon>
        <taxon>Actinomycetota</taxon>
        <taxon>Actinomycetes</taxon>
        <taxon>Kitasatosporales</taxon>
        <taxon>Streptomycetaceae</taxon>
        <taxon>Streptomyces</taxon>
    </lineage>
</organism>
<gene>
    <name evidence="1" type="ORF">ACFQ2K_04125</name>
</gene>
<dbReference type="Proteomes" id="UP001596915">
    <property type="component" value="Unassembled WGS sequence"/>
</dbReference>
<evidence type="ECO:0000313" key="2">
    <source>
        <dbReference type="Proteomes" id="UP001596915"/>
    </source>
</evidence>
<protein>
    <submittedName>
        <fullName evidence="1">Uncharacterized protein</fullName>
    </submittedName>
</protein>
<sequence length="88" mass="9710">MTEIREEQQAAALRVVADAGARRAELLTEADRILNEEIRPAAITAARAGAERNRIRELARVGPTVLYRWLTEAGLPVRAKRPPGRPDA</sequence>
<accession>A0ABW2WKS3</accession>
<name>A0ABW2WKS3_9ACTN</name>
<dbReference type="EMBL" id="JBHTGL010000005">
    <property type="protein sequence ID" value="MFD0622115.1"/>
    <property type="molecule type" value="Genomic_DNA"/>
</dbReference>
<comment type="caution">
    <text evidence="1">The sequence shown here is derived from an EMBL/GenBank/DDBJ whole genome shotgun (WGS) entry which is preliminary data.</text>
</comment>